<dbReference type="Proteomes" id="UP000545606">
    <property type="component" value="Unassembled WGS sequence"/>
</dbReference>
<accession>A0A838Y9K1</accession>
<feature type="domain" description="SnoaL-like" evidence="1">
    <location>
        <begin position="12"/>
        <end position="132"/>
    </location>
</feature>
<organism evidence="2 3">
    <name type="scientific">Aquitalea aquatica</name>
    <dbReference type="NCBI Taxonomy" id="3044273"/>
    <lineage>
        <taxon>Bacteria</taxon>
        <taxon>Pseudomonadati</taxon>
        <taxon>Pseudomonadota</taxon>
        <taxon>Betaproteobacteria</taxon>
        <taxon>Neisseriales</taxon>
        <taxon>Chromobacteriaceae</taxon>
        <taxon>Aquitalea</taxon>
    </lineage>
</organism>
<dbReference type="SUPFAM" id="SSF54427">
    <property type="entry name" value="NTF2-like"/>
    <property type="match status" value="1"/>
</dbReference>
<evidence type="ECO:0000313" key="2">
    <source>
        <dbReference type="EMBL" id="MBA4707715.1"/>
    </source>
</evidence>
<evidence type="ECO:0000313" key="3">
    <source>
        <dbReference type="Proteomes" id="UP000545606"/>
    </source>
</evidence>
<reference evidence="2 3" key="1">
    <citation type="submission" date="2020-07" db="EMBL/GenBank/DDBJ databases">
        <title>Draft genome sequence of violacein-producing bacteria and related species.</title>
        <authorList>
            <person name="Wilson H.S."/>
            <person name="De Leon M.E."/>
        </authorList>
    </citation>
    <scope>NUCLEOTIDE SEQUENCE [LARGE SCALE GENOMIC DNA]</scope>
    <source>
        <strain evidence="2 3">HSC-21Su07</strain>
    </source>
</reference>
<evidence type="ECO:0000259" key="1">
    <source>
        <dbReference type="Pfam" id="PF13474"/>
    </source>
</evidence>
<dbReference type="EMBL" id="JACERN010000017">
    <property type="protein sequence ID" value="MBA4707715.1"/>
    <property type="molecule type" value="Genomic_DNA"/>
</dbReference>
<dbReference type="InterPro" id="IPR032710">
    <property type="entry name" value="NTF2-like_dom_sf"/>
</dbReference>
<proteinExistence type="predicted"/>
<dbReference type="AlphaFoldDB" id="A0A838Y9K1"/>
<dbReference type="Pfam" id="PF13474">
    <property type="entry name" value="SnoaL_3"/>
    <property type="match status" value="1"/>
</dbReference>
<sequence length="138" mass="15431">MQESTLSTDQAILQAASALVDAFGRHDVSAYFAAFAEDASFLFHNHPVRLENRAAYQALWQTWEAEAGFRVLACQSSDHHVQWLGTLALFTHRVRTTVQLEGVTQQLQERESILFRQDVAGGWLAVHEHLSPLPEGCA</sequence>
<name>A0A838Y9K1_9NEIS</name>
<dbReference type="InterPro" id="IPR037401">
    <property type="entry name" value="SnoaL-like"/>
</dbReference>
<gene>
    <name evidence="2" type="ORF">H2Z84_04835</name>
</gene>
<comment type="caution">
    <text evidence="2">The sequence shown here is derived from an EMBL/GenBank/DDBJ whole genome shotgun (WGS) entry which is preliminary data.</text>
</comment>
<protein>
    <submittedName>
        <fullName evidence="2">Nuclear transport factor 2 family protein</fullName>
    </submittedName>
</protein>
<dbReference type="Gene3D" id="3.10.450.50">
    <property type="match status" value="1"/>
</dbReference>
<keyword evidence="3" id="KW-1185">Reference proteome</keyword>